<keyword evidence="3" id="KW-1185">Reference proteome</keyword>
<accession>A0ABW3CD95</accession>
<reference evidence="3" key="1">
    <citation type="journal article" date="2019" name="Int. J. Syst. Evol. Microbiol.">
        <title>The Global Catalogue of Microorganisms (GCM) 10K type strain sequencing project: providing services to taxonomists for standard genome sequencing and annotation.</title>
        <authorList>
            <consortium name="The Broad Institute Genomics Platform"/>
            <consortium name="The Broad Institute Genome Sequencing Center for Infectious Disease"/>
            <person name="Wu L."/>
            <person name="Ma J."/>
        </authorList>
    </citation>
    <scope>NUCLEOTIDE SEQUENCE [LARGE SCALE GENOMIC DNA]</scope>
    <source>
        <strain evidence="3">JCM 31696</strain>
    </source>
</reference>
<name>A0ABW3CD95_9ACTN</name>
<protein>
    <recommendedName>
        <fullName evidence="1">iHD-CE domain-containing protein</fullName>
    </recommendedName>
</protein>
<dbReference type="InterPro" id="IPR056506">
    <property type="entry name" value="iHD-CE"/>
</dbReference>
<evidence type="ECO:0000313" key="3">
    <source>
        <dbReference type="Proteomes" id="UP001597083"/>
    </source>
</evidence>
<evidence type="ECO:0000259" key="1">
    <source>
        <dbReference type="Pfam" id="PF24401"/>
    </source>
</evidence>
<feature type="non-terminal residue" evidence="2">
    <location>
        <position position="176"/>
    </location>
</feature>
<proteinExistence type="predicted"/>
<dbReference type="Proteomes" id="UP001597083">
    <property type="component" value="Unassembled WGS sequence"/>
</dbReference>
<feature type="domain" description="iHD-CE" evidence="1">
    <location>
        <begin position="13"/>
        <end position="176"/>
    </location>
</feature>
<sequence>RAEPRRAPIAHPWARAVHEHTAWSLVDPGQNTTALREGSAAVAGKLASLTETAWADLADDPWLDTSLPRRFTKRTDWLLRTTLRDRLRDLSPAEAALLTLIPLVHCTHTTRALAGMRAIDPLKLEPVDDGGTYRRDYELFLQGQRELVSRACGQHLPDRQPAGHQIGWWLLHRWLA</sequence>
<dbReference type="EMBL" id="JBHTIR010000631">
    <property type="protein sequence ID" value="MFD0851614.1"/>
    <property type="molecule type" value="Genomic_DNA"/>
</dbReference>
<comment type="caution">
    <text evidence="2">The sequence shown here is derived from an EMBL/GenBank/DDBJ whole genome shotgun (WGS) entry which is preliminary data.</text>
</comment>
<gene>
    <name evidence="2" type="ORF">ACFQ07_05260</name>
</gene>
<organism evidence="2 3">
    <name type="scientific">Actinomadura adrarensis</name>
    <dbReference type="NCBI Taxonomy" id="1819600"/>
    <lineage>
        <taxon>Bacteria</taxon>
        <taxon>Bacillati</taxon>
        <taxon>Actinomycetota</taxon>
        <taxon>Actinomycetes</taxon>
        <taxon>Streptosporangiales</taxon>
        <taxon>Thermomonosporaceae</taxon>
        <taxon>Actinomadura</taxon>
    </lineage>
</organism>
<feature type="non-terminal residue" evidence="2">
    <location>
        <position position="1"/>
    </location>
</feature>
<dbReference type="Pfam" id="PF24401">
    <property type="entry name" value="iHD-CE"/>
    <property type="match status" value="1"/>
</dbReference>
<evidence type="ECO:0000313" key="2">
    <source>
        <dbReference type="EMBL" id="MFD0851614.1"/>
    </source>
</evidence>